<dbReference type="AlphaFoldDB" id="A0A218VUG1"/>
<organism evidence="1 2">
    <name type="scientific">Punica granatum</name>
    <name type="common">Pomegranate</name>
    <dbReference type="NCBI Taxonomy" id="22663"/>
    <lineage>
        <taxon>Eukaryota</taxon>
        <taxon>Viridiplantae</taxon>
        <taxon>Streptophyta</taxon>
        <taxon>Embryophyta</taxon>
        <taxon>Tracheophyta</taxon>
        <taxon>Spermatophyta</taxon>
        <taxon>Magnoliopsida</taxon>
        <taxon>eudicotyledons</taxon>
        <taxon>Gunneridae</taxon>
        <taxon>Pentapetalae</taxon>
        <taxon>rosids</taxon>
        <taxon>malvids</taxon>
        <taxon>Myrtales</taxon>
        <taxon>Lythraceae</taxon>
        <taxon>Punica</taxon>
    </lineage>
</organism>
<gene>
    <name evidence="1" type="ORF">CDL15_Pgr006396</name>
</gene>
<accession>A0A218VUG1</accession>
<proteinExistence type="predicted"/>
<reference evidence="2" key="1">
    <citation type="journal article" date="2017" name="Plant J.">
        <title>The pomegranate (Punica granatum L.) genome and the genomics of punicalagin biosynthesis.</title>
        <authorList>
            <person name="Qin G."/>
            <person name="Xu C."/>
            <person name="Ming R."/>
            <person name="Tang H."/>
            <person name="Guyot R."/>
            <person name="Kramer E.M."/>
            <person name="Hu Y."/>
            <person name="Yi X."/>
            <person name="Qi Y."/>
            <person name="Xu X."/>
            <person name="Gao Z."/>
            <person name="Pan H."/>
            <person name="Jian J."/>
            <person name="Tian Y."/>
            <person name="Yue Z."/>
            <person name="Xu Y."/>
        </authorList>
    </citation>
    <scope>NUCLEOTIDE SEQUENCE [LARGE SCALE GENOMIC DNA]</scope>
    <source>
        <strain evidence="2">cv. Dabenzi</strain>
    </source>
</reference>
<evidence type="ECO:0000313" key="2">
    <source>
        <dbReference type="Proteomes" id="UP000197138"/>
    </source>
</evidence>
<protein>
    <submittedName>
        <fullName evidence="1">Uncharacterized protein</fullName>
    </submittedName>
</protein>
<comment type="caution">
    <text evidence="1">The sequence shown here is derived from an EMBL/GenBank/DDBJ whole genome shotgun (WGS) entry which is preliminary data.</text>
</comment>
<name>A0A218VUG1_PUNGR</name>
<evidence type="ECO:0000313" key="1">
    <source>
        <dbReference type="EMBL" id="OWM64026.1"/>
    </source>
</evidence>
<dbReference type="EMBL" id="MTKT01005821">
    <property type="protein sequence ID" value="OWM64026.1"/>
    <property type="molecule type" value="Genomic_DNA"/>
</dbReference>
<sequence length="53" mass="6096">MRHAMKESIRSYQQWEDMQRVKAQTGAFRNTFDIGGSFVSTSSGRLGRRSRSV</sequence>
<dbReference type="Proteomes" id="UP000197138">
    <property type="component" value="Unassembled WGS sequence"/>
</dbReference>